<protein>
    <submittedName>
        <fullName evidence="2">Uncharacterized protein</fullName>
    </submittedName>
</protein>
<feature type="transmembrane region" description="Helical" evidence="1">
    <location>
        <begin position="12"/>
        <end position="35"/>
    </location>
</feature>
<dbReference type="AlphaFoldDB" id="A0AAD5STV6"/>
<proteinExistence type="predicted"/>
<comment type="caution">
    <text evidence="2">The sequence shown here is derived from an EMBL/GenBank/DDBJ whole genome shotgun (WGS) entry which is preliminary data.</text>
</comment>
<evidence type="ECO:0000256" key="1">
    <source>
        <dbReference type="SAM" id="Phobius"/>
    </source>
</evidence>
<keyword evidence="1" id="KW-0812">Transmembrane</keyword>
<feature type="non-terminal residue" evidence="2">
    <location>
        <position position="70"/>
    </location>
</feature>
<sequence length="70" mass="7859">MSRRSLVSRPGDAAMVAFFVLHIPITILMGTQLALPEWTKAVFPAAIIQAAQGYARDSNDYLIQERQLWL</sequence>
<keyword evidence="3" id="KW-1185">Reference proteome</keyword>
<evidence type="ECO:0000313" key="2">
    <source>
        <dbReference type="EMBL" id="KAJ3099444.1"/>
    </source>
</evidence>
<organism evidence="2 3">
    <name type="scientific">Physocladia obscura</name>
    <dbReference type="NCBI Taxonomy" id="109957"/>
    <lineage>
        <taxon>Eukaryota</taxon>
        <taxon>Fungi</taxon>
        <taxon>Fungi incertae sedis</taxon>
        <taxon>Chytridiomycota</taxon>
        <taxon>Chytridiomycota incertae sedis</taxon>
        <taxon>Chytridiomycetes</taxon>
        <taxon>Chytridiales</taxon>
        <taxon>Chytriomycetaceae</taxon>
        <taxon>Physocladia</taxon>
    </lineage>
</organism>
<evidence type="ECO:0000313" key="3">
    <source>
        <dbReference type="Proteomes" id="UP001211907"/>
    </source>
</evidence>
<accession>A0AAD5STV6</accession>
<reference evidence="2" key="1">
    <citation type="submission" date="2020-05" db="EMBL/GenBank/DDBJ databases">
        <title>Phylogenomic resolution of chytrid fungi.</title>
        <authorList>
            <person name="Stajich J.E."/>
            <person name="Amses K."/>
            <person name="Simmons R."/>
            <person name="Seto K."/>
            <person name="Myers J."/>
            <person name="Bonds A."/>
            <person name="Quandt C.A."/>
            <person name="Barry K."/>
            <person name="Liu P."/>
            <person name="Grigoriev I."/>
            <person name="Longcore J.E."/>
            <person name="James T.Y."/>
        </authorList>
    </citation>
    <scope>NUCLEOTIDE SEQUENCE</scope>
    <source>
        <strain evidence="2">JEL0513</strain>
    </source>
</reference>
<dbReference type="EMBL" id="JADGJH010002347">
    <property type="protein sequence ID" value="KAJ3099444.1"/>
    <property type="molecule type" value="Genomic_DNA"/>
</dbReference>
<keyword evidence="1" id="KW-1133">Transmembrane helix</keyword>
<keyword evidence="1" id="KW-0472">Membrane</keyword>
<gene>
    <name evidence="2" type="ORF">HK100_004887</name>
</gene>
<dbReference type="Proteomes" id="UP001211907">
    <property type="component" value="Unassembled WGS sequence"/>
</dbReference>
<name>A0AAD5STV6_9FUNG</name>